<evidence type="ECO:0000313" key="1">
    <source>
        <dbReference type="EMBL" id="OJJ35854.1"/>
    </source>
</evidence>
<organism evidence="1 2">
    <name type="scientific">Aspergillus wentii DTO 134E9</name>
    <dbReference type="NCBI Taxonomy" id="1073089"/>
    <lineage>
        <taxon>Eukaryota</taxon>
        <taxon>Fungi</taxon>
        <taxon>Dikarya</taxon>
        <taxon>Ascomycota</taxon>
        <taxon>Pezizomycotina</taxon>
        <taxon>Eurotiomycetes</taxon>
        <taxon>Eurotiomycetidae</taxon>
        <taxon>Eurotiales</taxon>
        <taxon>Aspergillaceae</taxon>
        <taxon>Aspergillus</taxon>
        <taxon>Aspergillus subgen. Cremei</taxon>
    </lineage>
</organism>
<dbReference type="AlphaFoldDB" id="A0A1L9RLS9"/>
<reference evidence="2" key="1">
    <citation type="journal article" date="2017" name="Genome Biol.">
        <title>Comparative genomics reveals high biological diversity and specific adaptations in the industrially and medically important fungal genus Aspergillus.</title>
        <authorList>
            <person name="de Vries R.P."/>
            <person name="Riley R."/>
            <person name="Wiebenga A."/>
            <person name="Aguilar-Osorio G."/>
            <person name="Amillis S."/>
            <person name="Uchima C.A."/>
            <person name="Anderluh G."/>
            <person name="Asadollahi M."/>
            <person name="Askin M."/>
            <person name="Barry K."/>
            <person name="Battaglia E."/>
            <person name="Bayram O."/>
            <person name="Benocci T."/>
            <person name="Braus-Stromeyer S.A."/>
            <person name="Caldana C."/>
            <person name="Canovas D."/>
            <person name="Cerqueira G.C."/>
            <person name="Chen F."/>
            <person name="Chen W."/>
            <person name="Choi C."/>
            <person name="Clum A."/>
            <person name="Dos Santos R.A."/>
            <person name="Damasio A.R."/>
            <person name="Diallinas G."/>
            <person name="Emri T."/>
            <person name="Fekete E."/>
            <person name="Flipphi M."/>
            <person name="Freyberg S."/>
            <person name="Gallo A."/>
            <person name="Gournas C."/>
            <person name="Habgood R."/>
            <person name="Hainaut M."/>
            <person name="Harispe M.L."/>
            <person name="Henrissat B."/>
            <person name="Hilden K.S."/>
            <person name="Hope R."/>
            <person name="Hossain A."/>
            <person name="Karabika E."/>
            <person name="Karaffa L."/>
            <person name="Karanyi Z."/>
            <person name="Krasevec N."/>
            <person name="Kuo A."/>
            <person name="Kusch H."/>
            <person name="LaButti K."/>
            <person name="Lagendijk E.L."/>
            <person name="Lapidus A."/>
            <person name="Levasseur A."/>
            <person name="Lindquist E."/>
            <person name="Lipzen A."/>
            <person name="Logrieco A.F."/>
            <person name="MacCabe A."/>
            <person name="Maekelae M.R."/>
            <person name="Malavazi I."/>
            <person name="Melin P."/>
            <person name="Meyer V."/>
            <person name="Mielnichuk N."/>
            <person name="Miskei M."/>
            <person name="Molnar A.P."/>
            <person name="Mule G."/>
            <person name="Ngan C.Y."/>
            <person name="Orejas M."/>
            <person name="Orosz E."/>
            <person name="Ouedraogo J.P."/>
            <person name="Overkamp K.M."/>
            <person name="Park H.-S."/>
            <person name="Perrone G."/>
            <person name="Piumi F."/>
            <person name="Punt P.J."/>
            <person name="Ram A.F."/>
            <person name="Ramon A."/>
            <person name="Rauscher S."/>
            <person name="Record E."/>
            <person name="Riano-Pachon D.M."/>
            <person name="Robert V."/>
            <person name="Roehrig J."/>
            <person name="Ruller R."/>
            <person name="Salamov A."/>
            <person name="Salih N.S."/>
            <person name="Samson R.A."/>
            <person name="Sandor E."/>
            <person name="Sanguinetti M."/>
            <person name="Schuetze T."/>
            <person name="Sepcic K."/>
            <person name="Shelest E."/>
            <person name="Sherlock G."/>
            <person name="Sophianopoulou V."/>
            <person name="Squina F.M."/>
            <person name="Sun H."/>
            <person name="Susca A."/>
            <person name="Todd R.B."/>
            <person name="Tsang A."/>
            <person name="Unkles S.E."/>
            <person name="van de Wiele N."/>
            <person name="van Rossen-Uffink D."/>
            <person name="Oliveira J.V."/>
            <person name="Vesth T.C."/>
            <person name="Visser J."/>
            <person name="Yu J.-H."/>
            <person name="Zhou M."/>
            <person name="Andersen M.R."/>
            <person name="Archer D.B."/>
            <person name="Baker S.E."/>
            <person name="Benoit I."/>
            <person name="Brakhage A.A."/>
            <person name="Braus G.H."/>
            <person name="Fischer R."/>
            <person name="Frisvad J.C."/>
            <person name="Goldman G.H."/>
            <person name="Houbraken J."/>
            <person name="Oakley B."/>
            <person name="Pocsi I."/>
            <person name="Scazzocchio C."/>
            <person name="Seiboth B."/>
            <person name="vanKuyk P.A."/>
            <person name="Wortman J."/>
            <person name="Dyer P.S."/>
            <person name="Grigoriev I.V."/>
        </authorList>
    </citation>
    <scope>NUCLEOTIDE SEQUENCE [LARGE SCALE GENOMIC DNA]</scope>
    <source>
        <strain evidence="2">DTO 134E9</strain>
    </source>
</reference>
<proteinExistence type="predicted"/>
<sequence length="165" mass="18862">SFDFAGRGRIIKGRPIMSEKQLTEFVDHRFAQRQALTLARYEDTGDPIMLKIRYDLPPESFGITDIEETRERALDRFLEEVRLVEQVQEIGYGLAYIEHARQPAGPRFPYPGGNAYFIVMSRVPGEDLGRIFRQLSDNQLGGIRTQLAYILEYVLFPSTPGGMAF</sequence>
<dbReference type="EMBL" id="KV878212">
    <property type="protein sequence ID" value="OJJ35854.1"/>
    <property type="molecule type" value="Genomic_DNA"/>
</dbReference>
<dbReference type="OrthoDB" id="4389629at2759"/>
<name>A0A1L9RLS9_ASPWE</name>
<dbReference type="RefSeq" id="XP_040689530.1">
    <property type="nucleotide sequence ID" value="XM_040828293.1"/>
</dbReference>
<evidence type="ECO:0000313" key="2">
    <source>
        <dbReference type="Proteomes" id="UP000184383"/>
    </source>
</evidence>
<keyword evidence="2" id="KW-1185">Reference proteome</keyword>
<dbReference type="VEuPathDB" id="FungiDB:ASPWEDRAFT_112000"/>
<protein>
    <submittedName>
        <fullName evidence="1">Uncharacterized protein</fullName>
    </submittedName>
</protein>
<dbReference type="Proteomes" id="UP000184383">
    <property type="component" value="Unassembled WGS sequence"/>
</dbReference>
<feature type="non-terminal residue" evidence="1">
    <location>
        <position position="1"/>
    </location>
</feature>
<dbReference type="GeneID" id="63744141"/>
<accession>A0A1L9RLS9</accession>
<gene>
    <name evidence="1" type="ORF">ASPWEDRAFT_112000</name>
</gene>